<name>A0A0N0XWQ5_9ACTN</name>
<keyword evidence="2" id="KW-1185">Reference proteome</keyword>
<dbReference type="EMBL" id="LGKG01000101">
    <property type="protein sequence ID" value="KPC64246.1"/>
    <property type="molecule type" value="Genomic_DNA"/>
</dbReference>
<sequence>MPFNLPVQNEIDRSEPIEPFLVLRPFLDDGQPSLARKEVGGNFGDDVGDPPPYLCRDPRGEECQVVPGTVWGGLL</sequence>
<comment type="caution">
    <text evidence="1">The sequence shown here is derived from an EMBL/GenBank/DDBJ whole genome shotgun (WGS) entry which is preliminary data.</text>
</comment>
<dbReference type="PATRIC" id="fig|66876.3.peg.2609"/>
<reference evidence="2" key="1">
    <citation type="submission" date="2015-07" db="EMBL/GenBank/DDBJ databases">
        <authorList>
            <person name="Ju K.-S."/>
            <person name="Doroghazi J.R."/>
            <person name="Metcalf W.W."/>
        </authorList>
    </citation>
    <scope>NUCLEOTIDE SEQUENCE [LARGE SCALE GENOMIC DNA]</scope>
    <source>
        <strain evidence="2">NRRL ISP-5002</strain>
    </source>
</reference>
<organism evidence="1 2">
    <name type="scientific">Streptomyces chattanoogensis</name>
    <dbReference type="NCBI Taxonomy" id="66876"/>
    <lineage>
        <taxon>Bacteria</taxon>
        <taxon>Bacillati</taxon>
        <taxon>Actinomycetota</taxon>
        <taxon>Actinomycetes</taxon>
        <taxon>Kitasatosporales</taxon>
        <taxon>Streptomycetaceae</taxon>
        <taxon>Streptomyces</taxon>
    </lineage>
</organism>
<evidence type="ECO:0000313" key="2">
    <source>
        <dbReference type="Proteomes" id="UP000037982"/>
    </source>
</evidence>
<protein>
    <submittedName>
        <fullName evidence="1">Uncharacterized protein</fullName>
    </submittedName>
</protein>
<dbReference type="Proteomes" id="UP000037982">
    <property type="component" value="Unassembled WGS sequence"/>
</dbReference>
<dbReference type="RefSeq" id="WP_053923638.1">
    <property type="nucleotide sequence ID" value="NZ_LGKG01000101.1"/>
</dbReference>
<gene>
    <name evidence="1" type="ORF">ADL29_11950</name>
</gene>
<evidence type="ECO:0000313" key="1">
    <source>
        <dbReference type="EMBL" id="KPC64246.1"/>
    </source>
</evidence>
<dbReference type="AlphaFoldDB" id="A0A0N0XWQ5"/>
<accession>A0A0N0XWQ5</accession>
<proteinExistence type="predicted"/>